<dbReference type="Proteomes" id="UP000640274">
    <property type="component" value="Unassembled WGS sequence"/>
</dbReference>
<accession>A0A934J2W1</accession>
<organism evidence="1 2">
    <name type="scientific">Paenibacillus roseus</name>
    <dbReference type="NCBI Taxonomy" id="2798579"/>
    <lineage>
        <taxon>Bacteria</taxon>
        <taxon>Bacillati</taxon>
        <taxon>Bacillota</taxon>
        <taxon>Bacilli</taxon>
        <taxon>Bacillales</taxon>
        <taxon>Paenibacillaceae</taxon>
        <taxon>Paenibacillus</taxon>
    </lineage>
</organism>
<keyword evidence="2" id="KW-1185">Reference proteome</keyword>
<reference evidence="1" key="1">
    <citation type="submission" date="2020-12" db="EMBL/GenBank/DDBJ databases">
        <authorList>
            <person name="Huq M.A."/>
        </authorList>
    </citation>
    <scope>NUCLEOTIDE SEQUENCE</scope>
    <source>
        <strain evidence="1">MAHUQ-46</strain>
    </source>
</reference>
<protein>
    <submittedName>
        <fullName evidence="1">Uncharacterized protein</fullName>
    </submittedName>
</protein>
<evidence type="ECO:0000313" key="2">
    <source>
        <dbReference type="Proteomes" id="UP000640274"/>
    </source>
</evidence>
<proteinExistence type="predicted"/>
<dbReference type="RefSeq" id="WP_199018015.1">
    <property type="nucleotide sequence ID" value="NZ_JAELUP010000008.1"/>
</dbReference>
<sequence length="240" mass="28100">MMTKPIMDYILEELLRNSSVQVVGQGRHKKAQLDWRQLSQYALNHTINDFFMLPAAVRTRSVIPVLLERRWTKRVSVFESKEHYIQVRERLAAELMVFLREHGRSEPLLLFEQWESFHPVLRRKLSMIFQLVTAVSEEGDRADTGYIVHKYVVNDDDELMNAFCHFAAVFCSSAFSTLPERIEIHSLLTGQTKRLIPSRRTIVQSEDYLRLLLTLYPDEQQSDHSESDLKISLFPGYKVE</sequence>
<dbReference type="AlphaFoldDB" id="A0A934J2W1"/>
<comment type="caution">
    <text evidence="1">The sequence shown here is derived from an EMBL/GenBank/DDBJ whole genome shotgun (WGS) entry which is preliminary data.</text>
</comment>
<evidence type="ECO:0000313" key="1">
    <source>
        <dbReference type="EMBL" id="MBJ6360468.1"/>
    </source>
</evidence>
<gene>
    <name evidence="1" type="ORF">JFN88_03910</name>
</gene>
<name>A0A934J2W1_9BACL</name>
<dbReference type="EMBL" id="JAELUP010000008">
    <property type="protein sequence ID" value="MBJ6360468.1"/>
    <property type="molecule type" value="Genomic_DNA"/>
</dbReference>